<organism evidence="13 14">
    <name type="scientific">Paralvinella palmiformis</name>
    <dbReference type="NCBI Taxonomy" id="53620"/>
    <lineage>
        <taxon>Eukaryota</taxon>
        <taxon>Metazoa</taxon>
        <taxon>Spiralia</taxon>
        <taxon>Lophotrochozoa</taxon>
        <taxon>Annelida</taxon>
        <taxon>Polychaeta</taxon>
        <taxon>Sedentaria</taxon>
        <taxon>Canalipalpata</taxon>
        <taxon>Terebellida</taxon>
        <taxon>Terebelliformia</taxon>
        <taxon>Alvinellidae</taxon>
        <taxon>Paralvinella</taxon>
    </lineage>
</organism>
<evidence type="ECO:0000256" key="11">
    <source>
        <dbReference type="RuleBase" id="RU362091"/>
    </source>
</evidence>
<keyword evidence="10" id="KW-0739">Sodium transport</keyword>
<dbReference type="InterPro" id="IPR051163">
    <property type="entry name" value="Sodium:Solute_Symporter_SSF"/>
</dbReference>
<keyword evidence="3" id="KW-0813">Transport</keyword>
<sequence>MSSTRRDLFHWADYLLFTLSLASTLIVGIVIAIKDRWTSQTSEDYLMAGRKMNWFLVAQSVFASATSSTLIIGLSTEFYYMGVVFIWSSVGLILAAGLIAIFTIPKFFRMRFKVTSAYEYLEYRFNLPVRMLVGFIYVIFTGGMKAIIWVDNIQVIILIVGLFTVMIKGMMEAGGFAKAWSIYRFGKRTAWNE</sequence>
<keyword evidence="5 12" id="KW-0812">Transmembrane</keyword>
<evidence type="ECO:0000256" key="6">
    <source>
        <dbReference type="ARBA" id="ARBA00022989"/>
    </source>
</evidence>
<comment type="caution">
    <text evidence="13">The sequence shown here is derived from an EMBL/GenBank/DDBJ whole genome shotgun (WGS) entry which is preliminary data.</text>
</comment>
<dbReference type="Proteomes" id="UP001208570">
    <property type="component" value="Unassembled WGS sequence"/>
</dbReference>
<proteinExistence type="inferred from homology"/>
<evidence type="ECO:0000313" key="14">
    <source>
        <dbReference type="Proteomes" id="UP001208570"/>
    </source>
</evidence>
<keyword evidence="7" id="KW-0915">Sodium</keyword>
<dbReference type="Gene3D" id="1.20.1730.10">
    <property type="entry name" value="Sodium/glucose cotransporter"/>
    <property type="match status" value="2"/>
</dbReference>
<dbReference type="PROSITE" id="PS50283">
    <property type="entry name" value="NA_SOLUT_SYMP_3"/>
    <property type="match status" value="1"/>
</dbReference>
<evidence type="ECO:0000313" key="13">
    <source>
        <dbReference type="EMBL" id="KAK2152500.1"/>
    </source>
</evidence>
<feature type="transmembrane region" description="Helical" evidence="12">
    <location>
        <begin position="14"/>
        <end position="33"/>
    </location>
</feature>
<comment type="subcellular location">
    <subcellularLocation>
        <location evidence="1">Cell membrane</location>
        <topology evidence="1">Multi-pass membrane protein</topology>
    </subcellularLocation>
</comment>
<dbReference type="GO" id="GO:0015293">
    <property type="term" value="F:symporter activity"/>
    <property type="evidence" value="ECO:0007669"/>
    <property type="project" value="TreeGrafter"/>
</dbReference>
<dbReference type="InterPro" id="IPR001734">
    <property type="entry name" value="Na/solute_symporter"/>
</dbReference>
<name>A0AAD9N0R2_9ANNE</name>
<evidence type="ECO:0000256" key="10">
    <source>
        <dbReference type="ARBA" id="ARBA00023201"/>
    </source>
</evidence>
<evidence type="ECO:0000256" key="9">
    <source>
        <dbReference type="ARBA" id="ARBA00023136"/>
    </source>
</evidence>
<dbReference type="Pfam" id="PF00474">
    <property type="entry name" value="SSF"/>
    <property type="match status" value="2"/>
</dbReference>
<evidence type="ECO:0000256" key="7">
    <source>
        <dbReference type="ARBA" id="ARBA00023053"/>
    </source>
</evidence>
<dbReference type="InterPro" id="IPR038377">
    <property type="entry name" value="Na/Glc_symporter_sf"/>
</dbReference>
<dbReference type="AlphaFoldDB" id="A0AAD9N0R2"/>
<dbReference type="GO" id="GO:0005886">
    <property type="term" value="C:plasma membrane"/>
    <property type="evidence" value="ECO:0007669"/>
    <property type="project" value="UniProtKB-SubCell"/>
</dbReference>
<dbReference type="PANTHER" id="PTHR42985">
    <property type="entry name" value="SODIUM-COUPLED MONOCARBOXYLATE TRANSPORTER"/>
    <property type="match status" value="1"/>
</dbReference>
<evidence type="ECO:0000256" key="3">
    <source>
        <dbReference type="ARBA" id="ARBA00022448"/>
    </source>
</evidence>
<evidence type="ECO:0000256" key="4">
    <source>
        <dbReference type="ARBA" id="ARBA00022475"/>
    </source>
</evidence>
<protein>
    <submittedName>
        <fullName evidence="13">Uncharacterized protein</fullName>
    </submittedName>
</protein>
<dbReference type="PANTHER" id="PTHR42985:SF40">
    <property type="entry name" value="LD47995P-RELATED"/>
    <property type="match status" value="1"/>
</dbReference>
<feature type="transmembrane region" description="Helical" evidence="12">
    <location>
        <begin position="123"/>
        <end position="140"/>
    </location>
</feature>
<dbReference type="EMBL" id="JAODUP010000326">
    <property type="protein sequence ID" value="KAK2152500.1"/>
    <property type="molecule type" value="Genomic_DNA"/>
</dbReference>
<keyword evidence="9 12" id="KW-0472">Membrane</keyword>
<evidence type="ECO:0000256" key="8">
    <source>
        <dbReference type="ARBA" id="ARBA00023065"/>
    </source>
</evidence>
<feature type="transmembrane region" description="Helical" evidence="12">
    <location>
        <begin position="78"/>
        <end position="102"/>
    </location>
</feature>
<reference evidence="13" key="1">
    <citation type="journal article" date="2023" name="Mol. Biol. Evol.">
        <title>Third-Generation Sequencing Reveals the Adaptive Role of the Epigenome in Three Deep-Sea Polychaetes.</title>
        <authorList>
            <person name="Perez M."/>
            <person name="Aroh O."/>
            <person name="Sun Y."/>
            <person name="Lan Y."/>
            <person name="Juniper S.K."/>
            <person name="Young C.R."/>
            <person name="Angers B."/>
            <person name="Qian P.Y."/>
        </authorList>
    </citation>
    <scope>NUCLEOTIDE SEQUENCE</scope>
    <source>
        <strain evidence="13">P08H-3</strain>
    </source>
</reference>
<evidence type="ECO:0000256" key="1">
    <source>
        <dbReference type="ARBA" id="ARBA00004651"/>
    </source>
</evidence>
<keyword evidence="6 12" id="KW-1133">Transmembrane helix</keyword>
<feature type="transmembrane region" description="Helical" evidence="12">
    <location>
        <begin position="54"/>
        <end position="72"/>
    </location>
</feature>
<feature type="transmembrane region" description="Helical" evidence="12">
    <location>
        <begin position="146"/>
        <end position="167"/>
    </location>
</feature>
<dbReference type="GO" id="GO:0006814">
    <property type="term" value="P:sodium ion transport"/>
    <property type="evidence" value="ECO:0007669"/>
    <property type="project" value="UniProtKB-KW"/>
</dbReference>
<keyword evidence="14" id="KW-1185">Reference proteome</keyword>
<evidence type="ECO:0000256" key="12">
    <source>
        <dbReference type="SAM" id="Phobius"/>
    </source>
</evidence>
<accession>A0AAD9N0R2</accession>
<evidence type="ECO:0000256" key="5">
    <source>
        <dbReference type="ARBA" id="ARBA00022692"/>
    </source>
</evidence>
<comment type="similarity">
    <text evidence="2 11">Belongs to the sodium:solute symporter (SSF) (TC 2.A.21) family.</text>
</comment>
<keyword evidence="4" id="KW-1003">Cell membrane</keyword>
<evidence type="ECO:0000256" key="2">
    <source>
        <dbReference type="ARBA" id="ARBA00006434"/>
    </source>
</evidence>
<keyword evidence="8" id="KW-0406">Ion transport</keyword>
<gene>
    <name evidence="13" type="ORF">LSH36_326g00046</name>
</gene>